<dbReference type="Proteomes" id="UP000434907">
    <property type="component" value="Segment"/>
</dbReference>
<accession>A0A678ZXK9</accession>
<gene>
    <name evidence="1" type="ORF">Arno18_137</name>
</gene>
<evidence type="ECO:0000313" key="1">
    <source>
        <dbReference type="EMBL" id="AZV02323.1"/>
    </source>
</evidence>
<name>A0A678ZXK9_9CAUD</name>
<evidence type="ECO:0000313" key="2">
    <source>
        <dbReference type="Proteomes" id="UP000434907"/>
    </source>
</evidence>
<reference evidence="1 2" key="1">
    <citation type="submission" date="2018-12" db="EMBL/GenBank/DDBJ databases">
        <authorList>
            <person name="Shneider M.M."/>
            <person name="Kabilov M.R."/>
            <person name="Miroshnikov K.A."/>
        </authorList>
    </citation>
    <scope>NUCLEOTIDE SEQUENCE [LARGE SCALE GENOMIC DNA]</scope>
</reference>
<keyword evidence="2" id="KW-1185">Reference proteome</keyword>
<protein>
    <submittedName>
        <fullName evidence="1">Uncharacterized protein</fullName>
    </submittedName>
</protein>
<organism evidence="1 2">
    <name type="scientific">Pectobacterium phage Arno18</name>
    <dbReference type="NCBI Taxonomy" id="2500578"/>
    <lineage>
        <taxon>Viruses</taxon>
        <taxon>Duplodnaviria</taxon>
        <taxon>Heunggongvirae</taxon>
        <taxon>Uroviricota</taxon>
        <taxon>Caudoviricetes</taxon>
        <taxon>Andersonviridae</taxon>
        <taxon>Andersonviridae incertae sedis</taxon>
        <taxon>Arnovirus</taxon>
        <taxon>Arnovirus arno18</taxon>
    </lineage>
</organism>
<proteinExistence type="predicted"/>
<dbReference type="EMBL" id="MK290738">
    <property type="protein sequence ID" value="AZV02323.1"/>
    <property type="molecule type" value="Genomic_DNA"/>
</dbReference>
<sequence length="79" mass="9046">MSNTMEKCFTAFIVIMVILLVWALIVDHAEMKAQHCKPTSQTRIEIVLMSVSNGNGGTMLIPTPVEERLYTCDDYPRWR</sequence>